<protein>
    <submittedName>
        <fullName evidence="1">Uncharacterized protein</fullName>
    </submittedName>
</protein>
<sequence length="143" mass="15803">AIYQQQPGPNPFSSTEDSRFFTLTIAYTTSSQLQVSVQIHEKATTISRFGQRPVRSICHLPPTSLSICTIPTEEQARACPISSSGMGRNLIRKVCFAFNGEMNLKFELLDPFLSIFHPFPPKIGPSSSSIYILLSLLPGGERI</sequence>
<keyword evidence="2" id="KW-1185">Reference proteome</keyword>
<feature type="non-terminal residue" evidence="1">
    <location>
        <position position="1"/>
    </location>
</feature>
<evidence type="ECO:0000313" key="1">
    <source>
        <dbReference type="EMBL" id="KAL3352985.1"/>
    </source>
</evidence>
<proteinExistence type="predicted"/>
<dbReference type="EMBL" id="JBJKTR010000012">
    <property type="protein sequence ID" value="KAL3352985.1"/>
    <property type="molecule type" value="Genomic_DNA"/>
</dbReference>
<accession>A0ABD2T9P7</accession>
<organism evidence="1 2">
    <name type="scientific">Solanum stoloniferum</name>
    <dbReference type="NCBI Taxonomy" id="62892"/>
    <lineage>
        <taxon>Eukaryota</taxon>
        <taxon>Viridiplantae</taxon>
        <taxon>Streptophyta</taxon>
        <taxon>Embryophyta</taxon>
        <taxon>Tracheophyta</taxon>
        <taxon>Spermatophyta</taxon>
        <taxon>Magnoliopsida</taxon>
        <taxon>eudicotyledons</taxon>
        <taxon>Gunneridae</taxon>
        <taxon>Pentapetalae</taxon>
        <taxon>asterids</taxon>
        <taxon>lamiids</taxon>
        <taxon>Solanales</taxon>
        <taxon>Solanaceae</taxon>
        <taxon>Solanoideae</taxon>
        <taxon>Solaneae</taxon>
        <taxon>Solanum</taxon>
    </lineage>
</organism>
<reference evidence="1 2" key="1">
    <citation type="submission" date="2024-05" db="EMBL/GenBank/DDBJ databases">
        <title>De novo assembly of an allotetraploid wild potato.</title>
        <authorList>
            <person name="Hosaka A.J."/>
        </authorList>
    </citation>
    <scope>NUCLEOTIDE SEQUENCE [LARGE SCALE GENOMIC DNA]</scope>
    <source>
        <tissue evidence="1">Young leaves</tissue>
    </source>
</reference>
<gene>
    <name evidence="1" type="ORF">AABB24_020794</name>
</gene>
<evidence type="ECO:0000313" key="2">
    <source>
        <dbReference type="Proteomes" id="UP001627284"/>
    </source>
</evidence>
<comment type="caution">
    <text evidence="1">The sequence shown here is derived from an EMBL/GenBank/DDBJ whole genome shotgun (WGS) entry which is preliminary data.</text>
</comment>
<name>A0ABD2T9P7_9SOLN</name>
<dbReference type="Proteomes" id="UP001627284">
    <property type="component" value="Unassembled WGS sequence"/>
</dbReference>
<dbReference type="AlphaFoldDB" id="A0ABD2T9P7"/>